<feature type="transmembrane region" description="Helical" evidence="1">
    <location>
        <begin position="21"/>
        <end position="41"/>
    </location>
</feature>
<dbReference type="Proteomes" id="UP000243978">
    <property type="component" value="Unassembled WGS sequence"/>
</dbReference>
<comment type="caution">
    <text evidence="2">The sequence shown here is derived from an EMBL/GenBank/DDBJ whole genome shotgun (WGS) entry which is preliminary data.</text>
</comment>
<feature type="transmembrane region" description="Helical" evidence="1">
    <location>
        <begin position="132"/>
        <end position="151"/>
    </location>
</feature>
<organism evidence="2 3">
    <name type="scientific">Litoreibacter ponti</name>
    <dbReference type="NCBI Taxonomy" id="1510457"/>
    <lineage>
        <taxon>Bacteria</taxon>
        <taxon>Pseudomonadati</taxon>
        <taxon>Pseudomonadota</taxon>
        <taxon>Alphaproteobacteria</taxon>
        <taxon>Rhodobacterales</taxon>
        <taxon>Roseobacteraceae</taxon>
        <taxon>Litoreibacter</taxon>
    </lineage>
</organism>
<evidence type="ECO:0000313" key="2">
    <source>
        <dbReference type="EMBL" id="PTX55698.1"/>
    </source>
</evidence>
<dbReference type="AlphaFoldDB" id="A0A2T6BI09"/>
<keyword evidence="1" id="KW-0812">Transmembrane</keyword>
<evidence type="ECO:0000313" key="3">
    <source>
        <dbReference type="Proteomes" id="UP000243978"/>
    </source>
</evidence>
<dbReference type="EMBL" id="QBKS01000001">
    <property type="protein sequence ID" value="PTX55698.1"/>
    <property type="molecule type" value="Genomic_DNA"/>
</dbReference>
<sequence>MRNTCKKWLIMASLTRREWALLTFILIYSFIPTFGGLLRVAELAGGLSVIPENLRASLQPLPILLHILGSFVFCLFGALQFLPTLRANHPGLHRAAGRWIVFSGLISAATGLWMTLVFVFPPELQGPLLYTARLIFSLAMMALIVWAVVAIRTRNVPSHSAAMLRAYAIAQGASTQTVFGITWMVVFGADATGLARDAMMVLAWLVNIAVAEALIYRSSMSVPRLISIRSNRSR</sequence>
<reference evidence="2 3" key="1">
    <citation type="submission" date="2018-04" db="EMBL/GenBank/DDBJ databases">
        <title>Genomic Encyclopedia of Archaeal and Bacterial Type Strains, Phase II (KMG-II): from individual species to whole genera.</title>
        <authorList>
            <person name="Goeker M."/>
        </authorList>
    </citation>
    <scope>NUCLEOTIDE SEQUENCE [LARGE SCALE GENOMIC DNA]</scope>
    <source>
        <strain evidence="2 3">DSM 100977</strain>
    </source>
</reference>
<feature type="transmembrane region" description="Helical" evidence="1">
    <location>
        <begin position="198"/>
        <end position="216"/>
    </location>
</feature>
<keyword evidence="1" id="KW-1133">Transmembrane helix</keyword>
<protein>
    <submittedName>
        <fullName evidence="2">Putative membrane protein DUF2306</fullName>
    </submittedName>
</protein>
<feature type="transmembrane region" description="Helical" evidence="1">
    <location>
        <begin position="99"/>
        <end position="120"/>
    </location>
</feature>
<accession>A0A2T6BI09</accession>
<name>A0A2T6BI09_9RHOB</name>
<keyword evidence="1" id="KW-0472">Membrane</keyword>
<dbReference type="Pfam" id="PF10067">
    <property type="entry name" value="DUF2306"/>
    <property type="match status" value="1"/>
</dbReference>
<gene>
    <name evidence="2" type="ORF">C8N43_0338</name>
</gene>
<feature type="transmembrane region" description="Helical" evidence="1">
    <location>
        <begin position="163"/>
        <end position="186"/>
    </location>
</feature>
<dbReference type="InterPro" id="IPR018750">
    <property type="entry name" value="DUF2306_membrane"/>
</dbReference>
<proteinExistence type="predicted"/>
<feature type="transmembrane region" description="Helical" evidence="1">
    <location>
        <begin position="61"/>
        <end position="79"/>
    </location>
</feature>
<evidence type="ECO:0000256" key="1">
    <source>
        <dbReference type="SAM" id="Phobius"/>
    </source>
</evidence>
<keyword evidence="3" id="KW-1185">Reference proteome</keyword>